<dbReference type="AlphaFoldDB" id="A0A7N0V219"/>
<dbReference type="InterPro" id="IPR001356">
    <property type="entry name" value="HD"/>
</dbReference>
<evidence type="ECO:0000256" key="8">
    <source>
        <dbReference type="ARBA" id="ARBA00024040"/>
    </source>
</evidence>
<evidence type="ECO:0000256" key="6">
    <source>
        <dbReference type="ARBA" id="ARBA00023163"/>
    </source>
</evidence>
<dbReference type="PANTHER" id="PTHR45940">
    <property type="entry name" value="WUSCHEL-RELATED HOMEOBOX 1-RELATED"/>
    <property type="match status" value="1"/>
</dbReference>
<dbReference type="Gramene" id="Kaladp0095s0813.1.v1.1">
    <property type="protein sequence ID" value="Kaladp0095s0813.1.v1.1"/>
    <property type="gene ID" value="Kaladp0095s0813.v1.1"/>
</dbReference>
<dbReference type="GO" id="GO:0003677">
    <property type="term" value="F:DNA binding"/>
    <property type="evidence" value="ECO:0007669"/>
    <property type="project" value="UniProtKB-UniRule"/>
</dbReference>
<keyword evidence="14" id="KW-1185">Reference proteome</keyword>
<evidence type="ECO:0000313" key="13">
    <source>
        <dbReference type="EnsemblPlants" id="Kaladp0095s0813.1.v1.1"/>
    </source>
</evidence>
<dbReference type="PANTHER" id="PTHR45940:SF13">
    <property type="entry name" value="WUSCHEL-RELATED HOMEOBOX 1"/>
    <property type="match status" value="1"/>
</dbReference>
<feature type="domain" description="Homeobox" evidence="12">
    <location>
        <begin position="124"/>
        <end position="179"/>
    </location>
</feature>
<dbReference type="SMART" id="SM00389">
    <property type="entry name" value="HOX"/>
    <property type="match status" value="1"/>
</dbReference>
<feature type="region of interest" description="Disordered" evidence="11">
    <location>
        <begin position="172"/>
        <end position="227"/>
    </location>
</feature>
<evidence type="ECO:0000256" key="4">
    <source>
        <dbReference type="ARBA" id="ARBA00023125"/>
    </source>
</evidence>
<comment type="similarity">
    <text evidence="8">Belongs to the WUS homeobox family.</text>
</comment>
<evidence type="ECO:0000256" key="9">
    <source>
        <dbReference type="PROSITE-ProRule" id="PRU00108"/>
    </source>
</evidence>
<comment type="subcellular location">
    <subcellularLocation>
        <location evidence="1 9 10">Nucleus</location>
    </subcellularLocation>
</comment>
<dbReference type="InterPro" id="IPR044555">
    <property type="entry name" value="WUSCHEL-like"/>
</dbReference>
<protein>
    <recommendedName>
        <fullName evidence="12">Homeobox domain-containing protein</fullName>
    </recommendedName>
</protein>
<dbReference type="FunFam" id="1.10.10.60:FF:000146">
    <property type="entry name" value="WUSCHEL-related homeobox 4"/>
    <property type="match status" value="1"/>
</dbReference>
<dbReference type="CDD" id="cd00086">
    <property type="entry name" value="homeodomain"/>
    <property type="match status" value="1"/>
</dbReference>
<dbReference type="GO" id="GO:0003700">
    <property type="term" value="F:DNA-binding transcription factor activity"/>
    <property type="evidence" value="ECO:0007669"/>
    <property type="project" value="InterPro"/>
</dbReference>
<accession>A0A7N0V219</accession>
<dbReference type="Pfam" id="PF00046">
    <property type="entry name" value="Homeodomain"/>
    <property type="match status" value="1"/>
</dbReference>
<dbReference type="GO" id="GO:0099402">
    <property type="term" value="P:plant organ development"/>
    <property type="evidence" value="ECO:0007669"/>
    <property type="project" value="InterPro"/>
</dbReference>
<dbReference type="InterPro" id="IPR009057">
    <property type="entry name" value="Homeodomain-like_sf"/>
</dbReference>
<feature type="compositionally biased region" description="Polar residues" evidence="11">
    <location>
        <begin position="215"/>
        <end position="226"/>
    </location>
</feature>
<sequence length="418" mass="46523">MWMMGYTNPATAIPENNGGGGGNDQFGGSSMMGIMSPDSFNGRKLRPLIPRPSASAIPTHPTCFNHTNCDTASNFFTLNHHMAAAASHHHLVGVEEQAGKRESFMSGHQHHQSVVVSSSRWNPTPEQLRALEELYRRGTRTPSADQIQHITAQLRRYGKIEGKNVFYWFQNHKARERQKRRRQQLENSSSSPNHQQQSSHNHLHQDQQPKDQPSGDLSNHNDNKGTTGFEIEQTKLWPAPANCSTLADQGSVHRTEKATAGLAAAAAAAECVTDDEWVQFQDHHNSLQIASTAATTMLQDTNDTAGEHRRRRTSLNLLLTKNATWDSSHHLSLPTPSAACSFFKPATVHQISMLNNEDIEDENSDQCSKEGGLTLELFPLRSNGAMDFIKDDEDEIKATHSTPFQFFEFLPLKNSNAN</sequence>
<evidence type="ECO:0000256" key="5">
    <source>
        <dbReference type="ARBA" id="ARBA00023155"/>
    </source>
</evidence>
<keyword evidence="6" id="KW-0804">Transcription</keyword>
<feature type="compositionally biased region" description="Basic residues" evidence="11">
    <location>
        <begin position="172"/>
        <end position="182"/>
    </location>
</feature>
<dbReference type="Proteomes" id="UP000594263">
    <property type="component" value="Unplaced"/>
</dbReference>
<organism evidence="13 14">
    <name type="scientific">Kalanchoe fedtschenkoi</name>
    <name type="common">Lavender scallops</name>
    <name type="synonym">South American air plant</name>
    <dbReference type="NCBI Taxonomy" id="63787"/>
    <lineage>
        <taxon>Eukaryota</taxon>
        <taxon>Viridiplantae</taxon>
        <taxon>Streptophyta</taxon>
        <taxon>Embryophyta</taxon>
        <taxon>Tracheophyta</taxon>
        <taxon>Spermatophyta</taxon>
        <taxon>Magnoliopsida</taxon>
        <taxon>eudicotyledons</taxon>
        <taxon>Gunneridae</taxon>
        <taxon>Pentapetalae</taxon>
        <taxon>Saxifragales</taxon>
        <taxon>Crassulaceae</taxon>
        <taxon>Kalanchoe</taxon>
    </lineage>
</organism>
<dbReference type="SUPFAM" id="SSF46689">
    <property type="entry name" value="Homeodomain-like"/>
    <property type="match status" value="1"/>
</dbReference>
<dbReference type="EnsemblPlants" id="Kaladp0095s0813.1.v1.1">
    <property type="protein sequence ID" value="Kaladp0095s0813.1.v1.1"/>
    <property type="gene ID" value="Kaladp0095s0813.v1.1"/>
</dbReference>
<dbReference type="OMA" id="IENCAVE"/>
<reference evidence="13" key="1">
    <citation type="submission" date="2021-01" db="UniProtKB">
        <authorList>
            <consortium name="EnsemblPlants"/>
        </authorList>
    </citation>
    <scope>IDENTIFICATION</scope>
</reference>
<evidence type="ECO:0000313" key="14">
    <source>
        <dbReference type="Proteomes" id="UP000594263"/>
    </source>
</evidence>
<evidence type="ECO:0000256" key="2">
    <source>
        <dbReference type="ARBA" id="ARBA00022473"/>
    </source>
</evidence>
<feature type="DNA-binding region" description="Homeobox" evidence="9">
    <location>
        <begin position="126"/>
        <end position="180"/>
    </location>
</feature>
<dbReference type="Gene3D" id="1.10.10.60">
    <property type="entry name" value="Homeodomain-like"/>
    <property type="match status" value="1"/>
</dbReference>
<evidence type="ECO:0000256" key="7">
    <source>
        <dbReference type="ARBA" id="ARBA00023242"/>
    </source>
</evidence>
<keyword evidence="4 9" id="KW-0238">DNA-binding</keyword>
<keyword evidence="2" id="KW-0217">Developmental protein</keyword>
<evidence type="ECO:0000259" key="12">
    <source>
        <dbReference type="PROSITE" id="PS50071"/>
    </source>
</evidence>
<dbReference type="PROSITE" id="PS50071">
    <property type="entry name" value="HOMEOBOX_2"/>
    <property type="match status" value="1"/>
</dbReference>
<keyword evidence="3" id="KW-0805">Transcription regulation</keyword>
<feature type="compositionally biased region" description="Low complexity" evidence="11">
    <location>
        <begin position="187"/>
        <end position="200"/>
    </location>
</feature>
<evidence type="ECO:0000256" key="3">
    <source>
        <dbReference type="ARBA" id="ARBA00023015"/>
    </source>
</evidence>
<name>A0A7N0V219_KALFE</name>
<evidence type="ECO:0000256" key="11">
    <source>
        <dbReference type="SAM" id="MobiDB-lite"/>
    </source>
</evidence>
<dbReference type="GO" id="GO:0005634">
    <property type="term" value="C:nucleus"/>
    <property type="evidence" value="ECO:0007669"/>
    <property type="project" value="UniProtKB-SubCell"/>
</dbReference>
<keyword evidence="7 9" id="KW-0539">Nucleus</keyword>
<evidence type="ECO:0000256" key="1">
    <source>
        <dbReference type="ARBA" id="ARBA00004123"/>
    </source>
</evidence>
<evidence type="ECO:0000256" key="10">
    <source>
        <dbReference type="RuleBase" id="RU000682"/>
    </source>
</evidence>
<proteinExistence type="inferred from homology"/>
<keyword evidence="5 9" id="KW-0371">Homeobox</keyword>